<dbReference type="GeneID" id="93338367"/>
<dbReference type="EMBL" id="FUYF01000010">
    <property type="protein sequence ID" value="SKA89043.1"/>
    <property type="molecule type" value="Genomic_DNA"/>
</dbReference>
<feature type="signal peptide" evidence="1">
    <location>
        <begin position="1"/>
        <end position="25"/>
    </location>
</feature>
<proteinExistence type="predicted"/>
<name>A0A1T4XHX9_9FIRM</name>
<organism evidence="2 3">
    <name type="scientific">Gemmiger formicilis</name>
    <dbReference type="NCBI Taxonomy" id="745368"/>
    <lineage>
        <taxon>Bacteria</taxon>
        <taxon>Bacillati</taxon>
        <taxon>Bacillota</taxon>
        <taxon>Clostridia</taxon>
        <taxon>Eubacteriales</taxon>
        <taxon>Gemmiger</taxon>
    </lineage>
</organism>
<dbReference type="RefSeq" id="WP_078784822.1">
    <property type="nucleotide sequence ID" value="NZ_FUYF01000010.1"/>
</dbReference>
<dbReference type="AlphaFoldDB" id="A0A1T4XHX9"/>
<keyword evidence="1" id="KW-0732">Signal</keyword>
<sequence length="179" mass="18173">MRKKKTALVLTLAMVFSLAPLSAYADMITTGGGTASHDVTATYRADSSGGAGGTVYSVDITWGDMAFTYTAEAGIWDPATHKTTDAEGGVWTVDKEGGNTITVTNHSNTGVTAAFSYAADTGFEGITGTFDNASLNLETAVGTAVEAAPKATTSLSLNGALGSTTADNTKIGTITVTLN</sequence>
<feature type="chain" id="PRO_5010530287" evidence="1">
    <location>
        <begin position="26"/>
        <end position="179"/>
    </location>
</feature>
<evidence type="ECO:0000313" key="3">
    <source>
        <dbReference type="Proteomes" id="UP000190286"/>
    </source>
</evidence>
<gene>
    <name evidence="2" type="ORF">SAMN02745178_01913</name>
</gene>
<dbReference type="Proteomes" id="UP000190286">
    <property type="component" value="Unassembled WGS sequence"/>
</dbReference>
<evidence type="ECO:0000313" key="2">
    <source>
        <dbReference type="EMBL" id="SKA89043.1"/>
    </source>
</evidence>
<dbReference type="OrthoDB" id="2073738at2"/>
<keyword evidence="3" id="KW-1185">Reference proteome</keyword>
<accession>A0A1T4XHX9</accession>
<protein>
    <submittedName>
        <fullName evidence="2">Uncharacterized protein</fullName>
    </submittedName>
</protein>
<reference evidence="2 3" key="1">
    <citation type="submission" date="2017-02" db="EMBL/GenBank/DDBJ databases">
        <authorList>
            <person name="Peterson S.W."/>
        </authorList>
    </citation>
    <scope>NUCLEOTIDE SEQUENCE [LARGE SCALE GENOMIC DNA]</scope>
    <source>
        <strain evidence="2 3">ATCC 27749</strain>
    </source>
</reference>
<dbReference type="STRING" id="745368.SAMN02745178_01913"/>
<evidence type="ECO:0000256" key="1">
    <source>
        <dbReference type="SAM" id="SignalP"/>
    </source>
</evidence>